<dbReference type="Proteomes" id="UP000198418">
    <property type="component" value="Unassembled WGS sequence"/>
</dbReference>
<sequence length="52" mass="5543">MRGDPRHLAGMARIPLLIWGAGLTAVVFAAALWAAYGPLVFVNALNAAWTCF</sequence>
<dbReference type="EMBL" id="FYDG01000002">
    <property type="protein sequence ID" value="SNB66609.1"/>
    <property type="molecule type" value="Genomic_DNA"/>
</dbReference>
<keyword evidence="1" id="KW-0812">Transmembrane</keyword>
<organism evidence="2 3">
    <name type="scientific">Rhodoblastus acidophilus</name>
    <name type="common">Rhodopseudomonas acidophila</name>
    <dbReference type="NCBI Taxonomy" id="1074"/>
    <lineage>
        <taxon>Bacteria</taxon>
        <taxon>Pseudomonadati</taxon>
        <taxon>Pseudomonadota</taxon>
        <taxon>Alphaproteobacteria</taxon>
        <taxon>Hyphomicrobiales</taxon>
        <taxon>Rhodoblastaceae</taxon>
        <taxon>Rhodoblastus</taxon>
    </lineage>
</organism>
<reference evidence="3" key="1">
    <citation type="submission" date="2017-06" db="EMBL/GenBank/DDBJ databases">
        <authorList>
            <person name="Varghese N."/>
            <person name="Submissions S."/>
        </authorList>
    </citation>
    <scope>NUCLEOTIDE SEQUENCE [LARGE SCALE GENOMIC DNA]</scope>
    <source>
        <strain evidence="3">DSM 137</strain>
    </source>
</reference>
<evidence type="ECO:0000313" key="3">
    <source>
        <dbReference type="Proteomes" id="UP000198418"/>
    </source>
</evidence>
<keyword evidence="3" id="KW-1185">Reference proteome</keyword>
<keyword evidence="1" id="KW-1133">Transmembrane helix</keyword>
<gene>
    <name evidence="2" type="ORF">SAMN06265338_102490</name>
</gene>
<accession>A0A212R3K0</accession>
<proteinExistence type="predicted"/>
<keyword evidence="1" id="KW-0472">Membrane</keyword>
<protein>
    <submittedName>
        <fullName evidence="2">Uncharacterized protein</fullName>
    </submittedName>
</protein>
<feature type="transmembrane region" description="Helical" evidence="1">
    <location>
        <begin position="12"/>
        <end position="36"/>
    </location>
</feature>
<dbReference type="AlphaFoldDB" id="A0A212R3K0"/>
<evidence type="ECO:0000313" key="2">
    <source>
        <dbReference type="EMBL" id="SNB66609.1"/>
    </source>
</evidence>
<evidence type="ECO:0000256" key="1">
    <source>
        <dbReference type="SAM" id="Phobius"/>
    </source>
</evidence>
<name>A0A212R3K0_RHOAC</name>